<keyword evidence="2" id="KW-1185">Reference proteome</keyword>
<accession>A0ACC1HW98</accession>
<reference evidence="1" key="1">
    <citation type="submission" date="2022-07" db="EMBL/GenBank/DDBJ databases">
        <title>Phylogenomic reconstructions and comparative analyses of Kickxellomycotina fungi.</title>
        <authorList>
            <person name="Reynolds N.K."/>
            <person name="Stajich J.E."/>
            <person name="Barry K."/>
            <person name="Grigoriev I.V."/>
            <person name="Crous P."/>
            <person name="Smith M.E."/>
        </authorList>
    </citation>
    <scope>NUCLEOTIDE SEQUENCE</scope>
    <source>
        <strain evidence="1">Benny 63K</strain>
    </source>
</reference>
<name>A0ACC1HW98_9FUNG</name>
<evidence type="ECO:0000313" key="2">
    <source>
        <dbReference type="Proteomes" id="UP001150581"/>
    </source>
</evidence>
<proteinExistence type="predicted"/>
<feature type="non-terminal residue" evidence="1">
    <location>
        <position position="1"/>
    </location>
</feature>
<comment type="caution">
    <text evidence="1">The sequence shown here is derived from an EMBL/GenBank/DDBJ whole genome shotgun (WGS) entry which is preliminary data.</text>
</comment>
<organism evidence="1 2">
    <name type="scientific">Kickxella alabastrina</name>
    <dbReference type="NCBI Taxonomy" id="61397"/>
    <lineage>
        <taxon>Eukaryota</taxon>
        <taxon>Fungi</taxon>
        <taxon>Fungi incertae sedis</taxon>
        <taxon>Zoopagomycota</taxon>
        <taxon>Kickxellomycotina</taxon>
        <taxon>Kickxellomycetes</taxon>
        <taxon>Kickxellales</taxon>
        <taxon>Kickxellaceae</taxon>
        <taxon>Kickxella</taxon>
    </lineage>
</organism>
<protein>
    <submittedName>
        <fullName evidence="1">Uncharacterized protein</fullName>
    </submittedName>
</protein>
<gene>
    <name evidence="1" type="ORF">LPJ66_012068</name>
</gene>
<sequence>TVYSESLTQLRVECLKAVACIFGNSSPTPSKEISQACYELYIQLADGKFLVGLTKEIMTGFEESCVAGLAVIQKMTHHVWGIREIAKYQNI</sequence>
<dbReference type="EMBL" id="JANBPG010004127">
    <property type="protein sequence ID" value="KAJ1877610.1"/>
    <property type="molecule type" value="Genomic_DNA"/>
</dbReference>
<evidence type="ECO:0000313" key="1">
    <source>
        <dbReference type="EMBL" id="KAJ1877610.1"/>
    </source>
</evidence>
<dbReference type="Proteomes" id="UP001150581">
    <property type="component" value="Unassembled WGS sequence"/>
</dbReference>